<dbReference type="Proteomes" id="UP000579945">
    <property type="component" value="Unassembled WGS sequence"/>
</dbReference>
<evidence type="ECO:0000313" key="1">
    <source>
        <dbReference type="EMBL" id="MBB3725009.1"/>
    </source>
</evidence>
<keyword evidence="2" id="KW-1185">Reference proteome</keyword>
<sequence>MSRWSKIAVVVQMPVADTEHREDRGFGAGRWCWGAAESMGEHVRPVADLATVTEPKDCGIWR</sequence>
<reference evidence="1 2" key="1">
    <citation type="submission" date="2020-08" db="EMBL/GenBank/DDBJ databases">
        <title>Sequencing the genomes of 1000 actinobacteria strains.</title>
        <authorList>
            <person name="Klenk H.-P."/>
        </authorList>
    </citation>
    <scope>NUCLEOTIDE SEQUENCE [LARGE SCALE GENOMIC DNA]</scope>
    <source>
        <strain evidence="1 2">DSM 44320</strain>
    </source>
</reference>
<dbReference type="RefSeq" id="WP_183643745.1">
    <property type="nucleotide sequence ID" value="NZ_JACIBV010000001.1"/>
</dbReference>
<comment type="caution">
    <text evidence="1">The sequence shown here is derived from an EMBL/GenBank/DDBJ whole genome shotgun (WGS) entry which is preliminary data.</text>
</comment>
<protein>
    <submittedName>
        <fullName evidence="1">Uncharacterized protein</fullName>
    </submittedName>
</protein>
<dbReference type="EMBL" id="JACIBV010000001">
    <property type="protein sequence ID" value="MBB3725009.1"/>
    <property type="molecule type" value="Genomic_DNA"/>
</dbReference>
<dbReference type="GeneID" id="95387469"/>
<name>A0A7W5UXU3_9ACTN</name>
<proteinExistence type="predicted"/>
<dbReference type="AlphaFoldDB" id="A0A7W5UXU3"/>
<gene>
    <name evidence="1" type="ORF">FHR33_000869</name>
</gene>
<organism evidence="1 2">
    <name type="scientific">Nonomuraea dietziae</name>
    <dbReference type="NCBI Taxonomy" id="65515"/>
    <lineage>
        <taxon>Bacteria</taxon>
        <taxon>Bacillati</taxon>
        <taxon>Actinomycetota</taxon>
        <taxon>Actinomycetes</taxon>
        <taxon>Streptosporangiales</taxon>
        <taxon>Streptosporangiaceae</taxon>
        <taxon>Nonomuraea</taxon>
    </lineage>
</organism>
<accession>A0A7W5UXU3</accession>
<evidence type="ECO:0000313" key="2">
    <source>
        <dbReference type="Proteomes" id="UP000579945"/>
    </source>
</evidence>